<feature type="transmembrane region" description="Helical" evidence="1">
    <location>
        <begin position="69"/>
        <end position="89"/>
    </location>
</feature>
<dbReference type="SUPFAM" id="SSF103481">
    <property type="entry name" value="Multidrug resistance efflux transporter EmrE"/>
    <property type="match status" value="2"/>
</dbReference>
<dbReference type="EMBL" id="JAMXLR010000095">
    <property type="protein sequence ID" value="MCO6048012.1"/>
    <property type="molecule type" value="Genomic_DNA"/>
</dbReference>
<organism evidence="3 4">
    <name type="scientific">Aeoliella straminimaris</name>
    <dbReference type="NCBI Taxonomy" id="2954799"/>
    <lineage>
        <taxon>Bacteria</taxon>
        <taxon>Pseudomonadati</taxon>
        <taxon>Planctomycetota</taxon>
        <taxon>Planctomycetia</taxon>
        <taxon>Pirellulales</taxon>
        <taxon>Lacipirellulaceae</taxon>
        <taxon>Aeoliella</taxon>
    </lineage>
</organism>
<dbReference type="RefSeq" id="WP_252856127.1">
    <property type="nucleotide sequence ID" value="NZ_JAMXLR010000095.1"/>
</dbReference>
<feature type="transmembrane region" description="Helical" evidence="1">
    <location>
        <begin position="95"/>
        <end position="116"/>
    </location>
</feature>
<dbReference type="GO" id="GO:0016020">
    <property type="term" value="C:membrane"/>
    <property type="evidence" value="ECO:0007669"/>
    <property type="project" value="InterPro"/>
</dbReference>
<comment type="caution">
    <text evidence="3">The sequence shown here is derived from an EMBL/GenBank/DDBJ whole genome shotgun (WGS) entry which is preliminary data.</text>
</comment>
<evidence type="ECO:0000313" key="4">
    <source>
        <dbReference type="Proteomes" id="UP001155241"/>
    </source>
</evidence>
<evidence type="ECO:0000313" key="3">
    <source>
        <dbReference type="EMBL" id="MCO6048012.1"/>
    </source>
</evidence>
<protein>
    <submittedName>
        <fullName evidence="3">DMT family transporter</fullName>
    </submittedName>
</protein>
<dbReference type="InterPro" id="IPR037185">
    <property type="entry name" value="EmrE-like"/>
</dbReference>
<feature type="domain" description="EamA" evidence="2">
    <location>
        <begin position="154"/>
        <end position="288"/>
    </location>
</feature>
<dbReference type="AlphaFoldDB" id="A0A9X2JJT5"/>
<dbReference type="InterPro" id="IPR000620">
    <property type="entry name" value="EamA_dom"/>
</dbReference>
<keyword evidence="4" id="KW-1185">Reference proteome</keyword>
<feature type="domain" description="EamA" evidence="2">
    <location>
        <begin position="6"/>
        <end position="140"/>
    </location>
</feature>
<feature type="transmembrane region" description="Helical" evidence="1">
    <location>
        <begin position="272"/>
        <end position="289"/>
    </location>
</feature>
<feature type="transmembrane region" description="Helical" evidence="1">
    <location>
        <begin position="184"/>
        <end position="203"/>
    </location>
</feature>
<sequence length="306" mass="32363">MQTNRLWLVYAVITMVAWGLWGAIINHPQENGFPETLGYLAWSLTMLPPAAIALAMVGWKLEYDSRSLVLGLSAGLLGAGGQLLLFQTVPNMAPGYLVFPFIALSPLVTIVLAAVVSRERVHLLGWIGVVLAIVAGVLLNLQDSGGNVERQSGWVIFAIGVLLAWGIQGYVISFANNTMKAESIFFYMAITAVALAPVAWWMTDSPQGANWGLSGFGLSAAIGFLNSIGALLLVYAYRYGKAIIVSPLINAGAPVITALLSLVLLTTLPSNAAAVGIVLAIVAAILMAIEEEETEKEAEPPATESA</sequence>
<dbReference type="PANTHER" id="PTHR22911:SF137">
    <property type="entry name" value="SOLUTE CARRIER FAMILY 35 MEMBER G2-RELATED"/>
    <property type="match status" value="1"/>
</dbReference>
<dbReference type="PANTHER" id="PTHR22911">
    <property type="entry name" value="ACYL-MALONYL CONDENSING ENZYME-RELATED"/>
    <property type="match status" value="1"/>
</dbReference>
<gene>
    <name evidence="3" type="ORF">NG895_29265</name>
</gene>
<keyword evidence="1" id="KW-0812">Transmembrane</keyword>
<keyword evidence="1" id="KW-1133">Transmembrane helix</keyword>
<feature type="transmembrane region" description="Helical" evidence="1">
    <location>
        <begin position="37"/>
        <end position="57"/>
    </location>
</feature>
<accession>A0A9X2JJT5</accession>
<feature type="transmembrane region" description="Helical" evidence="1">
    <location>
        <begin position="123"/>
        <end position="141"/>
    </location>
</feature>
<evidence type="ECO:0000259" key="2">
    <source>
        <dbReference type="Pfam" id="PF00892"/>
    </source>
</evidence>
<dbReference type="Pfam" id="PF00892">
    <property type="entry name" value="EamA"/>
    <property type="match status" value="2"/>
</dbReference>
<feature type="transmembrane region" description="Helical" evidence="1">
    <location>
        <begin position="7"/>
        <end position="25"/>
    </location>
</feature>
<reference evidence="3" key="1">
    <citation type="submission" date="2022-06" db="EMBL/GenBank/DDBJ databases">
        <title>Aeoliella straminimaris, a novel planctomycete from sediments.</title>
        <authorList>
            <person name="Vitorino I.R."/>
            <person name="Lage O.M."/>
        </authorList>
    </citation>
    <scope>NUCLEOTIDE SEQUENCE</scope>
    <source>
        <strain evidence="3">ICT_H6.2</strain>
    </source>
</reference>
<feature type="transmembrane region" description="Helical" evidence="1">
    <location>
        <begin position="248"/>
        <end position="266"/>
    </location>
</feature>
<feature type="transmembrane region" description="Helical" evidence="1">
    <location>
        <begin position="215"/>
        <end position="236"/>
    </location>
</feature>
<keyword evidence="1" id="KW-0472">Membrane</keyword>
<dbReference type="Proteomes" id="UP001155241">
    <property type="component" value="Unassembled WGS sequence"/>
</dbReference>
<name>A0A9X2JJT5_9BACT</name>
<feature type="transmembrane region" description="Helical" evidence="1">
    <location>
        <begin position="153"/>
        <end position="172"/>
    </location>
</feature>
<evidence type="ECO:0000256" key="1">
    <source>
        <dbReference type="SAM" id="Phobius"/>
    </source>
</evidence>
<proteinExistence type="predicted"/>